<keyword evidence="4" id="KW-1185">Reference proteome</keyword>
<dbReference type="InterPro" id="IPR001245">
    <property type="entry name" value="Ser-Thr/Tyr_kinase_cat_dom"/>
</dbReference>
<accession>A0A5B7F146</accession>
<dbReference type="GO" id="GO:0005524">
    <property type="term" value="F:ATP binding"/>
    <property type="evidence" value="ECO:0007669"/>
    <property type="project" value="InterPro"/>
</dbReference>
<sequence>MNEHASRSAAARPRGDNRLGEEQQAGQQGDMNPRRPLTQRRARAAEMTPSEEEEVAALPVVEWRHLSDTQALAQGRTSEVRRAMLWLRGAAVPVVLKVSADTCHERSMAEAAALHALEGVASVPRLHGVTATPPHILVMGWCPGVSVRELWRSGEARACLTALLHLCPVLAAVHARGVCHRDLRGAHNILLHALDTEEDAQVYLIGFSGAARHASRCGLEGDTRQVAGLARDILQDMDKAFDPHIFRRRGEALRCLSEPLHLPQIASVLRRLL</sequence>
<name>A0A5B7F146_PORTR</name>
<evidence type="ECO:0000256" key="1">
    <source>
        <dbReference type="SAM" id="MobiDB-lite"/>
    </source>
</evidence>
<reference evidence="3 4" key="1">
    <citation type="submission" date="2019-05" db="EMBL/GenBank/DDBJ databases">
        <title>Another draft genome of Portunus trituberculatus and its Hox gene families provides insights of decapod evolution.</title>
        <authorList>
            <person name="Jeong J.-H."/>
            <person name="Song I."/>
            <person name="Kim S."/>
            <person name="Choi T."/>
            <person name="Kim D."/>
            <person name="Ryu S."/>
            <person name="Kim W."/>
        </authorList>
    </citation>
    <scope>NUCLEOTIDE SEQUENCE [LARGE SCALE GENOMIC DNA]</scope>
    <source>
        <tissue evidence="3">Muscle</tissue>
    </source>
</reference>
<evidence type="ECO:0000313" key="4">
    <source>
        <dbReference type="Proteomes" id="UP000324222"/>
    </source>
</evidence>
<evidence type="ECO:0000259" key="2">
    <source>
        <dbReference type="PROSITE" id="PS50011"/>
    </source>
</evidence>
<dbReference type="SUPFAM" id="SSF56112">
    <property type="entry name" value="Protein kinase-like (PK-like)"/>
    <property type="match status" value="1"/>
</dbReference>
<dbReference type="InterPro" id="IPR000719">
    <property type="entry name" value="Prot_kinase_dom"/>
</dbReference>
<dbReference type="EMBL" id="VSRR010004184">
    <property type="protein sequence ID" value="MPC38833.1"/>
    <property type="molecule type" value="Genomic_DNA"/>
</dbReference>
<feature type="domain" description="Protein kinase" evidence="2">
    <location>
        <begin position="66"/>
        <end position="273"/>
    </location>
</feature>
<dbReference type="Pfam" id="PF07714">
    <property type="entry name" value="PK_Tyr_Ser-Thr"/>
    <property type="match status" value="1"/>
</dbReference>
<dbReference type="PROSITE" id="PS50011">
    <property type="entry name" value="PROTEIN_KINASE_DOM"/>
    <property type="match status" value="1"/>
</dbReference>
<gene>
    <name evidence="3" type="ORF">E2C01_032349</name>
</gene>
<dbReference type="Gene3D" id="1.10.510.10">
    <property type="entry name" value="Transferase(Phosphotransferase) domain 1"/>
    <property type="match status" value="1"/>
</dbReference>
<proteinExistence type="predicted"/>
<dbReference type="Proteomes" id="UP000324222">
    <property type="component" value="Unassembled WGS sequence"/>
</dbReference>
<dbReference type="AlphaFoldDB" id="A0A5B7F146"/>
<evidence type="ECO:0000313" key="3">
    <source>
        <dbReference type="EMBL" id="MPC38833.1"/>
    </source>
</evidence>
<dbReference type="GO" id="GO:0004672">
    <property type="term" value="F:protein kinase activity"/>
    <property type="evidence" value="ECO:0007669"/>
    <property type="project" value="InterPro"/>
</dbReference>
<organism evidence="3 4">
    <name type="scientific">Portunus trituberculatus</name>
    <name type="common">Swimming crab</name>
    <name type="synonym">Neptunus trituberculatus</name>
    <dbReference type="NCBI Taxonomy" id="210409"/>
    <lineage>
        <taxon>Eukaryota</taxon>
        <taxon>Metazoa</taxon>
        <taxon>Ecdysozoa</taxon>
        <taxon>Arthropoda</taxon>
        <taxon>Crustacea</taxon>
        <taxon>Multicrustacea</taxon>
        <taxon>Malacostraca</taxon>
        <taxon>Eumalacostraca</taxon>
        <taxon>Eucarida</taxon>
        <taxon>Decapoda</taxon>
        <taxon>Pleocyemata</taxon>
        <taxon>Brachyura</taxon>
        <taxon>Eubrachyura</taxon>
        <taxon>Portunoidea</taxon>
        <taxon>Portunidae</taxon>
        <taxon>Portuninae</taxon>
        <taxon>Portunus</taxon>
    </lineage>
</organism>
<dbReference type="InterPro" id="IPR011009">
    <property type="entry name" value="Kinase-like_dom_sf"/>
</dbReference>
<feature type="region of interest" description="Disordered" evidence="1">
    <location>
        <begin position="1"/>
        <end position="54"/>
    </location>
</feature>
<comment type="caution">
    <text evidence="3">The sequence shown here is derived from an EMBL/GenBank/DDBJ whole genome shotgun (WGS) entry which is preliminary data.</text>
</comment>
<protein>
    <recommendedName>
        <fullName evidence="2">Protein kinase domain-containing protein</fullName>
    </recommendedName>
</protein>